<evidence type="ECO:0000256" key="18">
    <source>
        <dbReference type="ARBA" id="ARBA00048679"/>
    </source>
</evidence>
<dbReference type="InterPro" id="IPR003609">
    <property type="entry name" value="Pan_app"/>
</dbReference>
<dbReference type="PROSITE" id="PS00108">
    <property type="entry name" value="PROTEIN_KINASE_ST"/>
    <property type="match status" value="1"/>
</dbReference>
<accession>A0A6A2ZCI8</accession>
<dbReference type="InterPro" id="IPR001245">
    <property type="entry name" value="Ser-Thr/Tyr_kinase_cat_dom"/>
</dbReference>
<evidence type="ECO:0000256" key="5">
    <source>
        <dbReference type="ARBA" id="ARBA00022679"/>
    </source>
</evidence>
<dbReference type="SMART" id="SM00473">
    <property type="entry name" value="PAN_AP"/>
    <property type="match status" value="1"/>
</dbReference>
<evidence type="ECO:0000256" key="10">
    <source>
        <dbReference type="ARBA" id="ARBA00022777"/>
    </source>
</evidence>
<evidence type="ECO:0000256" key="1">
    <source>
        <dbReference type="ARBA" id="ARBA00004251"/>
    </source>
</evidence>
<feature type="compositionally biased region" description="Low complexity" evidence="19">
    <location>
        <begin position="480"/>
        <end position="495"/>
    </location>
</feature>
<dbReference type="Pfam" id="PF08276">
    <property type="entry name" value="PAN_2"/>
    <property type="match status" value="1"/>
</dbReference>
<keyword evidence="9" id="KW-0547">Nucleotide-binding</keyword>
<keyword evidence="6 20" id="KW-0812">Transmembrane</keyword>
<dbReference type="InterPro" id="IPR000719">
    <property type="entry name" value="Prot_kinase_dom"/>
</dbReference>
<evidence type="ECO:0000256" key="8">
    <source>
        <dbReference type="ARBA" id="ARBA00022734"/>
    </source>
</evidence>
<dbReference type="Pfam" id="PF11883">
    <property type="entry name" value="DUF3403"/>
    <property type="match status" value="1"/>
</dbReference>
<dbReference type="AlphaFoldDB" id="A0A6A2ZCI8"/>
<dbReference type="GO" id="GO:0004674">
    <property type="term" value="F:protein serine/threonine kinase activity"/>
    <property type="evidence" value="ECO:0007669"/>
    <property type="project" value="UniProtKB-KW"/>
</dbReference>
<keyword evidence="12 20" id="KW-1133">Transmembrane helix</keyword>
<dbReference type="SMART" id="SM00220">
    <property type="entry name" value="S_TKc"/>
    <property type="match status" value="1"/>
</dbReference>
<name>A0A6A2ZCI8_HIBSY</name>
<comment type="caution">
    <text evidence="23">The sequence shown here is derived from an EMBL/GenBank/DDBJ whole genome shotgun (WGS) entry which is preliminary data.</text>
</comment>
<organism evidence="23 24">
    <name type="scientific">Hibiscus syriacus</name>
    <name type="common">Rose of Sharon</name>
    <dbReference type="NCBI Taxonomy" id="106335"/>
    <lineage>
        <taxon>Eukaryota</taxon>
        <taxon>Viridiplantae</taxon>
        <taxon>Streptophyta</taxon>
        <taxon>Embryophyta</taxon>
        <taxon>Tracheophyta</taxon>
        <taxon>Spermatophyta</taxon>
        <taxon>Magnoliopsida</taxon>
        <taxon>eudicotyledons</taxon>
        <taxon>Gunneridae</taxon>
        <taxon>Pentapetalae</taxon>
        <taxon>rosids</taxon>
        <taxon>malvids</taxon>
        <taxon>Malvales</taxon>
        <taxon>Malvaceae</taxon>
        <taxon>Malvoideae</taxon>
        <taxon>Hibiscus</taxon>
    </lineage>
</organism>
<dbReference type="FunFam" id="3.30.200.20:FF:000330">
    <property type="entry name" value="G-type lectin S-receptor-like serine/threonine-protein kinase At4g03230"/>
    <property type="match status" value="1"/>
</dbReference>
<keyword evidence="24" id="KW-1185">Reference proteome</keyword>
<evidence type="ECO:0000256" key="20">
    <source>
        <dbReference type="SAM" id="Phobius"/>
    </source>
</evidence>
<dbReference type="EMBL" id="VEPZ02001168">
    <property type="protein sequence ID" value="KAE8689721.1"/>
    <property type="molecule type" value="Genomic_DNA"/>
</dbReference>
<comment type="catalytic activity">
    <reaction evidence="18">
        <text>L-seryl-[protein] + ATP = O-phospho-L-seryl-[protein] + ADP + H(+)</text>
        <dbReference type="Rhea" id="RHEA:17989"/>
        <dbReference type="Rhea" id="RHEA-COMP:9863"/>
        <dbReference type="Rhea" id="RHEA-COMP:11604"/>
        <dbReference type="ChEBI" id="CHEBI:15378"/>
        <dbReference type="ChEBI" id="CHEBI:29999"/>
        <dbReference type="ChEBI" id="CHEBI:30616"/>
        <dbReference type="ChEBI" id="CHEBI:83421"/>
        <dbReference type="ChEBI" id="CHEBI:456216"/>
        <dbReference type="EC" id="2.7.11.1"/>
    </reaction>
</comment>
<keyword evidence="14" id="KW-1015">Disulfide bond</keyword>
<reference evidence="23" key="1">
    <citation type="submission" date="2019-09" db="EMBL/GenBank/DDBJ databases">
        <title>Draft genome information of white flower Hibiscus syriacus.</title>
        <authorList>
            <person name="Kim Y.-M."/>
        </authorList>
    </citation>
    <scope>NUCLEOTIDE SEQUENCE [LARGE SCALE GENOMIC DNA]</scope>
    <source>
        <strain evidence="23">YM2019G1</strain>
    </source>
</reference>
<dbReference type="InterPro" id="IPR011009">
    <property type="entry name" value="Kinase-like_dom_sf"/>
</dbReference>
<dbReference type="PROSITE" id="PS50011">
    <property type="entry name" value="PROTEIN_KINASE_DOM"/>
    <property type="match status" value="1"/>
</dbReference>
<keyword evidence="5" id="KW-0808">Transferase</keyword>
<comment type="catalytic activity">
    <reaction evidence="17">
        <text>L-threonyl-[protein] + ATP = O-phospho-L-threonyl-[protein] + ADP + H(+)</text>
        <dbReference type="Rhea" id="RHEA:46608"/>
        <dbReference type="Rhea" id="RHEA-COMP:11060"/>
        <dbReference type="Rhea" id="RHEA-COMP:11605"/>
        <dbReference type="ChEBI" id="CHEBI:15378"/>
        <dbReference type="ChEBI" id="CHEBI:30013"/>
        <dbReference type="ChEBI" id="CHEBI:30616"/>
        <dbReference type="ChEBI" id="CHEBI:61977"/>
        <dbReference type="ChEBI" id="CHEBI:456216"/>
        <dbReference type="EC" id="2.7.11.1"/>
    </reaction>
</comment>
<dbReference type="Proteomes" id="UP000436088">
    <property type="component" value="Unassembled WGS sequence"/>
</dbReference>
<evidence type="ECO:0000256" key="4">
    <source>
        <dbReference type="ARBA" id="ARBA00022527"/>
    </source>
</evidence>
<keyword evidence="3" id="KW-1003">Cell membrane</keyword>
<dbReference type="InterPro" id="IPR008271">
    <property type="entry name" value="Ser/Thr_kinase_AS"/>
</dbReference>
<evidence type="ECO:0000256" key="12">
    <source>
        <dbReference type="ARBA" id="ARBA00022989"/>
    </source>
</evidence>
<sequence>MCGNEEGFIKVPQVKVPDTCAAHVDMTIGLKQCKEKCLRNCSCMAYATAYPDIDSGIGCLSWHGDLVDARTYTHTGQDLYIRVDKKELARHTKKGLFQKKAVFAVIIVSLAAAFLILVALLHCFVRRQRRTARTRNNRDMFSLATFEDSLGVKEIDETRRNGDLPFFHLSTIASATSNFSSDNKLGQGGFGPVYKGVLLNGKEIAVKRLSKYSGQGVEEFKNEIMLIAKLQHRNLVRMLGCCIEGEEKMLIYEFLPNKSLDSIIFDESKRSLLDWTKRLEIICGIARGMLYLHQDSRLRVIHRDLKASNVLLDDTMNPKISDFGMARIFGGDQTEGDTKRVVGTYGYMSPEYVMHGHFSMKSDVYSFGVLILEIITGKKNSSYFSDSPSLNLVGHVWELWKEDKAMEVVDLALGNSYSNEEILKCIQIGLLCVQEHAAHRPTMSKVVSMLSNKSRLPSPKQPAFIEKKIRNGDERSNSEGTSSVNGVTVTTVLAR</sequence>
<feature type="region of interest" description="Disordered" evidence="19">
    <location>
        <begin position="469"/>
        <end position="495"/>
    </location>
</feature>
<feature type="transmembrane region" description="Helical" evidence="20">
    <location>
        <begin position="101"/>
        <end position="125"/>
    </location>
</feature>
<evidence type="ECO:0000256" key="11">
    <source>
        <dbReference type="ARBA" id="ARBA00022840"/>
    </source>
</evidence>
<evidence type="ECO:0000256" key="3">
    <source>
        <dbReference type="ARBA" id="ARBA00022475"/>
    </source>
</evidence>
<evidence type="ECO:0000256" key="7">
    <source>
        <dbReference type="ARBA" id="ARBA00022729"/>
    </source>
</evidence>
<keyword evidence="4" id="KW-0723">Serine/threonine-protein kinase</keyword>
<dbReference type="InterPro" id="IPR021820">
    <property type="entry name" value="S-locus_recpt_kinase_C"/>
</dbReference>
<keyword evidence="15" id="KW-0675">Receptor</keyword>
<keyword evidence="7" id="KW-0732">Signal</keyword>
<dbReference type="SUPFAM" id="SSF56112">
    <property type="entry name" value="Protein kinase-like (PK-like)"/>
    <property type="match status" value="1"/>
</dbReference>
<keyword evidence="8" id="KW-0430">Lectin</keyword>
<dbReference type="Pfam" id="PF07714">
    <property type="entry name" value="PK_Tyr_Ser-Thr"/>
    <property type="match status" value="1"/>
</dbReference>
<keyword evidence="10" id="KW-0418">Kinase</keyword>
<evidence type="ECO:0000313" key="24">
    <source>
        <dbReference type="Proteomes" id="UP000436088"/>
    </source>
</evidence>
<evidence type="ECO:0000256" key="2">
    <source>
        <dbReference type="ARBA" id="ARBA00012513"/>
    </source>
</evidence>
<dbReference type="CDD" id="cd14066">
    <property type="entry name" value="STKc_IRAK"/>
    <property type="match status" value="1"/>
</dbReference>
<dbReference type="Gene3D" id="3.30.200.20">
    <property type="entry name" value="Phosphorylase Kinase, domain 1"/>
    <property type="match status" value="1"/>
</dbReference>
<feature type="domain" description="Apple" evidence="22">
    <location>
        <begin position="2"/>
        <end position="84"/>
    </location>
</feature>
<evidence type="ECO:0000256" key="17">
    <source>
        <dbReference type="ARBA" id="ARBA00047899"/>
    </source>
</evidence>
<dbReference type="GO" id="GO:0005886">
    <property type="term" value="C:plasma membrane"/>
    <property type="evidence" value="ECO:0007669"/>
    <property type="project" value="UniProtKB-SubCell"/>
</dbReference>
<comment type="subcellular location">
    <subcellularLocation>
        <location evidence="1">Cell membrane</location>
        <topology evidence="1">Single-pass type I membrane protein</topology>
    </subcellularLocation>
</comment>
<gene>
    <name evidence="23" type="ORF">F3Y22_tig00110933pilonHSYRG00344</name>
</gene>
<protein>
    <recommendedName>
        <fullName evidence="2">non-specific serine/threonine protein kinase</fullName>
        <ecNumber evidence="2">2.7.11.1</ecNumber>
    </recommendedName>
</protein>
<keyword evidence="16" id="KW-0325">Glycoprotein</keyword>
<evidence type="ECO:0000256" key="19">
    <source>
        <dbReference type="SAM" id="MobiDB-lite"/>
    </source>
</evidence>
<keyword evidence="13 20" id="KW-0472">Membrane</keyword>
<dbReference type="GO" id="GO:0030246">
    <property type="term" value="F:carbohydrate binding"/>
    <property type="evidence" value="ECO:0007669"/>
    <property type="project" value="UniProtKB-KW"/>
</dbReference>
<evidence type="ECO:0000259" key="21">
    <source>
        <dbReference type="PROSITE" id="PS50011"/>
    </source>
</evidence>
<evidence type="ECO:0000256" key="14">
    <source>
        <dbReference type="ARBA" id="ARBA00023157"/>
    </source>
</evidence>
<dbReference type="Gene3D" id="1.10.510.10">
    <property type="entry name" value="Transferase(Phosphotransferase) domain 1"/>
    <property type="match status" value="1"/>
</dbReference>
<dbReference type="PROSITE" id="PS50948">
    <property type="entry name" value="PAN"/>
    <property type="match status" value="1"/>
</dbReference>
<evidence type="ECO:0000313" key="23">
    <source>
        <dbReference type="EMBL" id="KAE8689721.1"/>
    </source>
</evidence>
<dbReference type="PANTHER" id="PTHR27002">
    <property type="entry name" value="RECEPTOR-LIKE SERINE/THREONINE-PROTEIN KINASE SD1-8"/>
    <property type="match status" value="1"/>
</dbReference>
<feature type="domain" description="Protein kinase" evidence="21">
    <location>
        <begin position="179"/>
        <end position="464"/>
    </location>
</feature>
<evidence type="ECO:0000256" key="9">
    <source>
        <dbReference type="ARBA" id="ARBA00022741"/>
    </source>
</evidence>
<evidence type="ECO:0000259" key="22">
    <source>
        <dbReference type="PROSITE" id="PS50948"/>
    </source>
</evidence>
<dbReference type="GO" id="GO:0005524">
    <property type="term" value="F:ATP binding"/>
    <property type="evidence" value="ECO:0007669"/>
    <property type="project" value="UniProtKB-KW"/>
</dbReference>
<dbReference type="EC" id="2.7.11.1" evidence="2"/>
<keyword evidence="11" id="KW-0067">ATP-binding</keyword>
<proteinExistence type="predicted"/>
<dbReference type="FunFam" id="1.10.510.10:FF:000060">
    <property type="entry name" value="G-type lectin S-receptor-like serine/threonine-protein kinase"/>
    <property type="match status" value="1"/>
</dbReference>
<evidence type="ECO:0000256" key="6">
    <source>
        <dbReference type="ARBA" id="ARBA00022692"/>
    </source>
</evidence>
<evidence type="ECO:0000256" key="15">
    <source>
        <dbReference type="ARBA" id="ARBA00023170"/>
    </source>
</evidence>
<evidence type="ECO:0000256" key="13">
    <source>
        <dbReference type="ARBA" id="ARBA00023136"/>
    </source>
</evidence>
<dbReference type="CDD" id="cd01098">
    <property type="entry name" value="PAN_AP_plant"/>
    <property type="match status" value="1"/>
</dbReference>
<dbReference type="PANTHER" id="PTHR27002:SF1095">
    <property type="entry name" value="G-TYPE LECTIN S-RECEPTOR-LIKE SERINE_THREONINE-PROTEIN KINASE RKS1"/>
    <property type="match status" value="1"/>
</dbReference>
<evidence type="ECO:0000256" key="16">
    <source>
        <dbReference type="ARBA" id="ARBA00023180"/>
    </source>
</evidence>